<dbReference type="AlphaFoldDB" id="A0A074SIU8"/>
<reference evidence="2 3" key="1">
    <citation type="submission" date="2013-12" db="EMBL/GenBank/DDBJ databases">
        <authorList>
            <person name="Cubeta M."/>
            <person name="Pakala S."/>
            <person name="Fedorova N."/>
            <person name="Thomas E."/>
            <person name="Dean R."/>
            <person name="Jabaji S."/>
            <person name="Neate S."/>
            <person name="Toda T."/>
            <person name="Tavantzis S."/>
            <person name="Vilgalys R."/>
            <person name="Bharathan N."/>
            <person name="Pakala S."/>
            <person name="Losada L.S."/>
            <person name="Zafar N."/>
            <person name="Nierman W."/>
        </authorList>
    </citation>
    <scope>NUCLEOTIDE SEQUENCE [LARGE SCALE GENOMIC DNA]</scope>
    <source>
        <strain evidence="2 3">123E</strain>
    </source>
</reference>
<evidence type="ECO:0000313" key="3">
    <source>
        <dbReference type="Proteomes" id="UP000027456"/>
    </source>
</evidence>
<dbReference type="HOGENOM" id="CLU_035840_1_0_1"/>
<sequence length="574" mass="64465">MLKRPSDTPFSSQRLSQSAPFKRAKREPTPEVMVVDDGLSSIPDSSSEAEEPVAAVRDPEFYYEDGSITFRVGDVLFKVHASLLKIESKDFDKKFDVPPMLAEATKPRGTCDENPIIIPDAKASQFRNLVELIYRPHYLNLSAYNANAWQLFVFYLNIVRLANRFGMNRIEKWARPLLARLVRVSGKKVSAIADEVSRASESDEDEDEDGDEESVKAGDADTVDDASERRNEGMVGEPITAVGVIGDAPYDDVDFLNPIDFIRPINPTNPNPSQSSRLNLNNTSSANQPNNHNDANKSDQVNDSNEANTADNASSSSRSSDEGDSDKEDEEDDDEEMDEGESKDEIVLPPEEEVYPVFQLLDALFYAESVSDSSLQYDVRNVLQHHCVDPEYLPVDTLANLFKVPDLQEIDSAMFGFLFIVLLDQGNQVWKQDIFTRMDRMAFFSAQSYLTPFPDSLKTFVAVPLFNKPISAKSFATIFSDASTEKSCVEECFTKALTHWEEQFDEAYYADMANKGTLAPIKALVTLPRRRLDLAEKLLASKCEHECYLKLLSQVDRDVQGLYARLADYYQGIE</sequence>
<proteinExistence type="predicted"/>
<evidence type="ECO:0008006" key="4">
    <source>
        <dbReference type="Google" id="ProtNLM"/>
    </source>
</evidence>
<keyword evidence="3" id="KW-1185">Reference proteome</keyword>
<feature type="region of interest" description="Disordered" evidence="1">
    <location>
        <begin position="1"/>
        <end position="52"/>
    </location>
</feature>
<protein>
    <recommendedName>
        <fullName evidence="4">BTB domain-containing protein</fullName>
    </recommendedName>
</protein>
<organism evidence="2 3">
    <name type="scientific">Rhizoctonia solani 123E</name>
    <dbReference type="NCBI Taxonomy" id="1423351"/>
    <lineage>
        <taxon>Eukaryota</taxon>
        <taxon>Fungi</taxon>
        <taxon>Dikarya</taxon>
        <taxon>Basidiomycota</taxon>
        <taxon>Agaricomycotina</taxon>
        <taxon>Agaricomycetes</taxon>
        <taxon>Cantharellales</taxon>
        <taxon>Ceratobasidiaceae</taxon>
        <taxon>Rhizoctonia</taxon>
    </lineage>
</organism>
<evidence type="ECO:0000256" key="1">
    <source>
        <dbReference type="SAM" id="MobiDB-lite"/>
    </source>
</evidence>
<evidence type="ECO:0000313" key="2">
    <source>
        <dbReference type="EMBL" id="KEP49922.1"/>
    </source>
</evidence>
<feature type="region of interest" description="Disordered" evidence="1">
    <location>
        <begin position="194"/>
        <end position="235"/>
    </location>
</feature>
<gene>
    <name evidence="2" type="ORF">V565_090360</name>
</gene>
<dbReference type="Proteomes" id="UP000027456">
    <property type="component" value="Unassembled WGS sequence"/>
</dbReference>
<dbReference type="EMBL" id="AZST01000307">
    <property type="protein sequence ID" value="KEP49922.1"/>
    <property type="molecule type" value="Genomic_DNA"/>
</dbReference>
<feature type="compositionally biased region" description="Polar residues" evidence="1">
    <location>
        <begin position="8"/>
        <end position="19"/>
    </location>
</feature>
<name>A0A074SIU8_9AGAM</name>
<comment type="caution">
    <text evidence="2">The sequence shown here is derived from an EMBL/GenBank/DDBJ whole genome shotgun (WGS) entry which is preliminary data.</text>
</comment>
<dbReference type="SUPFAM" id="SSF54695">
    <property type="entry name" value="POZ domain"/>
    <property type="match status" value="1"/>
</dbReference>
<feature type="compositionally biased region" description="Acidic residues" evidence="1">
    <location>
        <begin position="322"/>
        <end position="342"/>
    </location>
</feature>
<accession>A0A074SIU8</accession>
<dbReference type="InterPro" id="IPR011333">
    <property type="entry name" value="SKP1/BTB/POZ_sf"/>
</dbReference>
<dbReference type="OrthoDB" id="3238373at2759"/>
<feature type="compositionally biased region" description="Polar residues" evidence="1">
    <location>
        <begin position="266"/>
        <end position="313"/>
    </location>
</feature>
<feature type="region of interest" description="Disordered" evidence="1">
    <location>
        <begin position="265"/>
        <end position="349"/>
    </location>
</feature>
<dbReference type="Gene3D" id="3.30.710.10">
    <property type="entry name" value="Potassium Channel Kv1.1, Chain A"/>
    <property type="match status" value="1"/>
</dbReference>
<feature type="compositionally biased region" description="Acidic residues" evidence="1">
    <location>
        <begin position="202"/>
        <end position="212"/>
    </location>
</feature>